<evidence type="ECO:0000313" key="2">
    <source>
        <dbReference type="EMBL" id="RMC06838.1"/>
    </source>
</evidence>
<evidence type="ECO:0000256" key="1">
    <source>
        <dbReference type="SAM" id="MobiDB-lite"/>
    </source>
</evidence>
<protein>
    <recommendedName>
        <fullName evidence="4">Endonuclease/exonuclease/phosphatase domain-containing protein</fullName>
    </recommendedName>
</protein>
<reference evidence="2 3" key="1">
    <citation type="submission" date="2018-07" db="EMBL/GenBank/DDBJ databases">
        <title>A high quality draft genome assembly of the barn swallow (H. rustica rustica).</title>
        <authorList>
            <person name="Formenti G."/>
            <person name="Chiara M."/>
            <person name="Poveda L."/>
            <person name="Francoijs K.-J."/>
            <person name="Bonisoli-Alquati A."/>
            <person name="Canova L."/>
            <person name="Gianfranceschi L."/>
            <person name="Horner D.S."/>
            <person name="Saino N."/>
        </authorList>
    </citation>
    <scope>NUCLEOTIDE SEQUENCE [LARGE SCALE GENOMIC DNA]</scope>
    <source>
        <strain evidence="2">Chelidonia</strain>
        <tissue evidence="2">Blood</tissue>
    </source>
</reference>
<evidence type="ECO:0008006" key="4">
    <source>
        <dbReference type="Google" id="ProtNLM"/>
    </source>
</evidence>
<dbReference type="OrthoDB" id="8939918at2759"/>
<proteinExistence type="predicted"/>
<dbReference type="Proteomes" id="UP000269221">
    <property type="component" value="Unassembled WGS sequence"/>
</dbReference>
<dbReference type="PANTHER" id="PTHR33332">
    <property type="entry name" value="REVERSE TRANSCRIPTASE DOMAIN-CONTAINING PROTEIN"/>
    <property type="match status" value="1"/>
</dbReference>
<feature type="region of interest" description="Disordered" evidence="1">
    <location>
        <begin position="182"/>
        <end position="205"/>
    </location>
</feature>
<dbReference type="STRING" id="333673.A0A3M0K1H5"/>
<sequence length="205" mass="22625">MNNDIKADRESSCFITYLKCLYTNACCVGNKQELEIYVRSQGHNLIAIAETCLPDQEEEADETFCGQLETDLCTWALVLLGDFNHFSSFVASGEDANEEWCVAGSYTNKPESNSAKKDLGVLVDDKLAISWQCSLLARKASRILGYIGKTVSSKSREIIPSLYSALMRPHVECSVLGSSVRERQGGTAEGPLETTKMVRDPEHLS</sequence>
<comment type="caution">
    <text evidence="2">The sequence shown here is derived from an EMBL/GenBank/DDBJ whole genome shotgun (WGS) entry which is preliminary data.</text>
</comment>
<keyword evidence="3" id="KW-1185">Reference proteome</keyword>
<dbReference type="AlphaFoldDB" id="A0A3M0K1H5"/>
<name>A0A3M0K1H5_HIRRU</name>
<feature type="compositionally biased region" description="Basic and acidic residues" evidence="1">
    <location>
        <begin position="196"/>
        <end position="205"/>
    </location>
</feature>
<organism evidence="2 3">
    <name type="scientific">Hirundo rustica rustica</name>
    <dbReference type="NCBI Taxonomy" id="333673"/>
    <lineage>
        <taxon>Eukaryota</taxon>
        <taxon>Metazoa</taxon>
        <taxon>Chordata</taxon>
        <taxon>Craniata</taxon>
        <taxon>Vertebrata</taxon>
        <taxon>Euteleostomi</taxon>
        <taxon>Archelosauria</taxon>
        <taxon>Archosauria</taxon>
        <taxon>Dinosauria</taxon>
        <taxon>Saurischia</taxon>
        <taxon>Theropoda</taxon>
        <taxon>Coelurosauria</taxon>
        <taxon>Aves</taxon>
        <taxon>Neognathae</taxon>
        <taxon>Neoaves</taxon>
        <taxon>Telluraves</taxon>
        <taxon>Australaves</taxon>
        <taxon>Passeriformes</taxon>
        <taxon>Sylvioidea</taxon>
        <taxon>Hirundinidae</taxon>
        <taxon>Hirundo</taxon>
    </lineage>
</organism>
<dbReference type="EMBL" id="QRBI01000120">
    <property type="protein sequence ID" value="RMC06838.1"/>
    <property type="molecule type" value="Genomic_DNA"/>
</dbReference>
<evidence type="ECO:0000313" key="3">
    <source>
        <dbReference type="Proteomes" id="UP000269221"/>
    </source>
</evidence>
<gene>
    <name evidence="2" type="ORF">DUI87_16286</name>
</gene>
<accession>A0A3M0K1H5</accession>